<feature type="zinc finger region" description="UBR-type" evidence="4">
    <location>
        <begin position="234"/>
        <end position="301"/>
    </location>
</feature>
<dbReference type="GO" id="GO:0016567">
    <property type="term" value="P:protein ubiquitination"/>
    <property type="evidence" value="ECO:0007669"/>
    <property type="project" value="UniProtKB-UniRule"/>
</dbReference>
<comment type="similarity">
    <text evidence="5">Belongs to the E3 ubiquitin-protein ligase UBR1-like family.</text>
</comment>
<feature type="region of interest" description="Disordered" evidence="6">
    <location>
        <begin position="126"/>
        <end position="152"/>
    </location>
</feature>
<feature type="compositionally biased region" description="Polar residues" evidence="6">
    <location>
        <begin position="140"/>
        <end position="152"/>
    </location>
</feature>
<keyword evidence="5" id="KW-0808">Transferase</keyword>
<keyword evidence="3 5" id="KW-0862">Zinc</keyword>
<evidence type="ECO:0000256" key="5">
    <source>
        <dbReference type="RuleBase" id="RU366018"/>
    </source>
</evidence>
<evidence type="ECO:0000256" key="2">
    <source>
        <dbReference type="ARBA" id="ARBA00022771"/>
    </source>
</evidence>
<evidence type="ECO:0000256" key="6">
    <source>
        <dbReference type="SAM" id="MobiDB-lite"/>
    </source>
</evidence>
<dbReference type="PANTHER" id="PTHR21497">
    <property type="entry name" value="UBIQUITIN LIGASE E3 ALPHA-RELATED"/>
    <property type="match status" value="1"/>
</dbReference>
<sequence length="305" mass="35014">MATNMWDEVIVIKFMEVINIAEESSKNYDQCNELRSRLISIYEALDARAYHVISDNPFDEKNTENLMRALDESRTFLLNFRKQRIGDFLNSFKLDEISSKFKELDEALIQAQTEILPYMDAVKDLKPNPGNHTQKPKPQLPTSNPTELSPQSRTCHDNLVLGEKYYICKTCATRDDSVLCYRCYDGTNHIGHDIIYTIVYSNEIVKCNCDNINYWKFHLNCKYHPSDTQIGGPSYCGKKIAVGEVYYHCSTCFIRSDNVICDRCFAGSNHVGHDVSKIENSWPSAWCDCGDYSINCKYHLPTGTI</sequence>
<evidence type="ECO:0000313" key="9">
    <source>
        <dbReference type="Proteomes" id="UP000789375"/>
    </source>
</evidence>
<dbReference type="GO" id="GO:0061630">
    <property type="term" value="F:ubiquitin protein ligase activity"/>
    <property type="evidence" value="ECO:0007669"/>
    <property type="project" value="UniProtKB-UniRule"/>
</dbReference>
<dbReference type="SMART" id="SM00396">
    <property type="entry name" value="ZnF_UBR1"/>
    <property type="match status" value="2"/>
</dbReference>
<feature type="domain" description="UBR-type" evidence="7">
    <location>
        <begin position="153"/>
        <end position="226"/>
    </location>
</feature>
<comment type="caution">
    <text evidence="8">The sequence shown here is derived from an EMBL/GenBank/DDBJ whole genome shotgun (WGS) entry which is preliminary data.</text>
</comment>
<feature type="zinc finger region" description="UBR-type" evidence="4">
    <location>
        <begin position="153"/>
        <end position="226"/>
    </location>
</feature>
<dbReference type="EC" id="2.3.2.27" evidence="5"/>
<dbReference type="GO" id="GO:0008270">
    <property type="term" value="F:zinc ion binding"/>
    <property type="evidence" value="ECO:0007669"/>
    <property type="project" value="UniProtKB-UniRule"/>
</dbReference>
<dbReference type="Gene3D" id="1.20.930.20">
    <property type="entry name" value="Adaptor protein Cbl, N-terminal domain"/>
    <property type="match status" value="1"/>
</dbReference>
<dbReference type="Proteomes" id="UP000789375">
    <property type="component" value="Unassembled WGS sequence"/>
</dbReference>
<dbReference type="AlphaFoldDB" id="A0A9N9H959"/>
<dbReference type="InterPro" id="IPR003126">
    <property type="entry name" value="Znf_UBR"/>
</dbReference>
<proteinExistence type="inferred from homology"/>
<evidence type="ECO:0000259" key="7">
    <source>
        <dbReference type="PROSITE" id="PS51157"/>
    </source>
</evidence>
<dbReference type="Gene3D" id="2.10.110.30">
    <property type="match status" value="2"/>
</dbReference>
<keyword evidence="9" id="KW-1185">Reference proteome</keyword>
<keyword evidence="2 5" id="KW-0863">Zinc-finger</keyword>
<comment type="pathway">
    <text evidence="5">Protein modification; protein ubiquitination.</text>
</comment>
<dbReference type="PANTHER" id="PTHR21497:SF24">
    <property type="entry name" value="E3 UBIQUITIN-PROTEIN LIGASE UBR1"/>
    <property type="match status" value="1"/>
</dbReference>
<evidence type="ECO:0000256" key="4">
    <source>
        <dbReference type="PROSITE-ProRule" id="PRU00508"/>
    </source>
</evidence>
<organism evidence="8 9">
    <name type="scientific">Funneliformis mosseae</name>
    <name type="common">Endomycorrhizal fungus</name>
    <name type="synonym">Glomus mosseae</name>
    <dbReference type="NCBI Taxonomy" id="27381"/>
    <lineage>
        <taxon>Eukaryota</taxon>
        <taxon>Fungi</taxon>
        <taxon>Fungi incertae sedis</taxon>
        <taxon>Mucoromycota</taxon>
        <taxon>Glomeromycotina</taxon>
        <taxon>Glomeromycetes</taxon>
        <taxon>Glomerales</taxon>
        <taxon>Glomeraceae</taxon>
        <taxon>Funneliformis</taxon>
    </lineage>
</organism>
<comment type="catalytic activity">
    <reaction evidence="5">
        <text>S-ubiquitinyl-[E2 ubiquitin-conjugating enzyme]-L-cysteine + [acceptor protein]-L-lysine = [E2 ubiquitin-conjugating enzyme]-L-cysteine + N(6)-ubiquitinyl-[acceptor protein]-L-lysine.</text>
        <dbReference type="EC" id="2.3.2.27"/>
    </reaction>
</comment>
<keyword evidence="1 5" id="KW-0479">Metal-binding</keyword>
<keyword evidence="5" id="KW-0833">Ubl conjugation pathway</keyword>
<dbReference type="GO" id="GO:0007166">
    <property type="term" value="P:cell surface receptor signaling pathway"/>
    <property type="evidence" value="ECO:0007669"/>
    <property type="project" value="InterPro"/>
</dbReference>
<name>A0A9N9H959_FUNMO</name>
<evidence type="ECO:0000313" key="8">
    <source>
        <dbReference type="EMBL" id="CAG8658010.1"/>
    </source>
</evidence>
<comment type="function">
    <text evidence="5">Ubiquitin ligase protein which is a component of the N-end rule pathway. Recognizes and binds to proteins bearing specific N-terminal residues that are destabilizing according to the N-end rule, leading to their ubiquitination and subsequent degradation.</text>
</comment>
<dbReference type="Pfam" id="PF02207">
    <property type="entry name" value="zf-UBR"/>
    <property type="match status" value="2"/>
</dbReference>
<protein>
    <recommendedName>
        <fullName evidence="5">E3 ubiquitin-protein ligase</fullName>
        <ecNumber evidence="5">2.3.2.27</ecNumber>
    </recommendedName>
</protein>
<evidence type="ECO:0000256" key="1">
    <source>
        <dbReference type="ARBA" id="ARBA00022723"/>
    </source>
</evidence>
<feature type="domain" description="UBR-type" evidence="7">
    <location>
        <begin position="234"/>
        <end position="301"/>
    </location>
</feature>
<reference evidence="8" key="1">
    <citation type="submission" date="2021-06" db="EMBL/GenBank/DDBJ databases">
        <authorList>
            <person name="Kallberg Y."/>
            <person name="Tangrot J."/>
            <person name="Rosling A."/>
        </authorList>
    </citation>
    <scope>NUCLEOTIDE SEQUENCE</scope>
    <source>
        <strain evidence="8">87-6 pot B 2015</strain>
    </source>
</reference>
<dbReference type="InterPro" id="IPR036537">
    <property type="entry name" value="Adaptor_Cbl_N_dom_sf"/>
</dbReference>
<dbReference type="GO" id="GO:0005737">
    <property type="term" value="C:cytoplasm"/>
    <property type="evidence" value="ECO:0007669"/>
    <property type="project" value="TreeGrafter"/>
</dbReference>
<gene>
    <name evidence="8" type="ORF">FMOSSE_LOCUS11800</name>
</gene>
<accession>A0A9N9H959</accession>
<evidence type="ECO:0000256" key="3">
    <source>
        <dbReference type="ARBA" id="ARBA00022833"/>
    </source>
</evidence>
<dbReference type="InterPro" id="IPR039164">
    <property type="entry name" value="UBR1-like"/>
</dbReference>
<dbReference type="EMBL" id="CAJVPP010004974">
    <property type="protein sequence ID" value="CAG8658010.1"/>
    <property type="molecule type" value="Genomic_DNA"/>
</dbReference>
<dbReference type="CDD" id="cd19670">
    <property type="entry name" value="UBR-box_UBR1_2_3"/>
    <property type="match status" value="2"/>
</dbReference>
<dbReference type="GO" id="GO:0000151">
    <property type="term" value="C:ubiquitin ligase complex"/>
    <property type="evidence" value="ECO:0007669"/>
    <property type="project" value="TreeGrafter"/>
</dbReference>
<dbReference type="PROSITE" id="PS51157">
    <property type="entry name" value="ZF_UBR"/>
    <property type="match status" value="2"/>
</dbReference>
<dbReference type="GO" id="GO:0071596">
    <property type="term" value="P:ubiquitin-dependent protein catabolic process via the N-end rule pathway"/>
    <property type="evidence" value="ECO:0007669"/>
    <property type="project" value="UniProtKB-UniRule"/>
</dbReference>